<evidence type="ECO:0000313" key="1">
    <source>
        <dbReference type="EMBL" id="KAK9285591.1"/>
    </source>
</evidence>
<comment type="caution">
    <text evidence="1">The sequence shown here is derived from an EMBL/GenBank/DDBJ whole genome shotgun (WGS) entry which is preliminary data.</text>
</comment>
<gene>
    <name evidence="1" type="ORF">L1049_024786</name>
</gene>
<dbReference type="Proteomes" id="UP001415857">
    <property type="component" value="Unassembled WGS sequence"/>
</dbReference>
<keyword evidence="2" id="KW-1185">Reference proteome</keyword>
<name>A0AAP0RVP0_LIQFO</name>
<dbReference type="EMBL" id="JBBPBK010000005">
    <property type="protein sequence ID" value="KAK9285591.1"/>
    <property type="molecule type" value="Genomic_DNA"/>
</dbReference>
<reference evidence="1 2" key="1">
    <citation type="journal article" date="2024" name="Plant J.">
        <title>Genome sequences and population genomics reveal climatic adaptation and genomic divergence between two closely related sweetgum species.</title>
        <authorList>
            <person name="Xu W.Q."/>
            <person name="Ren C.Q."/>
            <person name="Zhang X.Y."/>
            <person name="Comes H.P."/>
            <person name="Liu X.H."/>
            <person name="Li Y.G."/>
            <person name="Kettle C.J."/>
            <person name="Jalonen R."/>
            <person name="Gaisberger H."/>
            <person name="Ma Y.Z."/>
            <person name="Qiu Y.X."/>
        </authorList>
    </citation>
    <scope>NUCLEOTIDE SEQUENCE [LARGE SCALE GENOMIC DNA]</scope>
    <source>
        <strain evidence="1">Hangzhou</strain>
    </source>
</reference>
<organism evidence="1 2">
    <name type="scientific">Liquidambar formosana</name>
    <name type="common">Formosan gum</name>
    <dbReference type="NCBI Taxonomy" id="63359"/>
    <lineage>
        <taxon>Eukaryota</taxon>
        <taxon>Viridiplantae</taxon>
        <taxon>Streptophyta</taxon>
        <taxon>Embryophyta</taxon>
        <taxon>Tracheophyta</taxon>
        <taxon>Spermatophyta</taxon>
        <taxon>Magnoliopsida</taxon>
        <taxon>eudicotyledons</taxon>
        <taxon>Gunneridae</taxon>
        <taxon>Pentapetalae</taxon>
        <taxon>Saxifragales</taxon>
        <taxon>Altingiaceae</taxon>
        <taxon>Liquidambar</taxon>
    </lineage>
</organism>
<accession>A0AAP0RVP0</accession>
<sequence>MWSNSSLLVFTFWRGFHGSVKLDDPLANYELHLSYIIASRLGVPQQVIAVNGKFPGPPWNINAAFGKNGPTDRSKWEYYKSCRLFVGSLIPSCARKTSLSRCLHKGLGDPRCLDYIPAPLSYNRRGRLEKTWSRLLQINWNFCILDASVSLLIYFKFVMTFWKVQV</sequence>
<protein>
    <submittedName>
        <fullName evidence="1">Uncharacterized protein</fullName>
    </submittedName>
</protein>
<dbReference type="AlphaFoldDB" id="A0AAP0RVP0"/>
<evidence type="ECO:0000313" key="2">
    <source>
        <dbReference type="Proteomes" id="UP001415857"/>
    </source>
</evidence>
<proteinExistence type="predicted"/>